<organism evidence="1 2">
    <name type="scientific">Salix brachista</name>
    <dbReference type="NCBI Taxonomy" id="2182728"/>
    <lineage>
        <taxon>Eukaryota</taxon>
        <taxon>Viridiplantae</taxon>
        <taxon>Streptophyta</taxon>
        <taxon>Embryophyta</taxon>
        <taxon>Tracheophyta</taxon>
        <taxon>Spermatophyta</taxon>
        <taxon>Magnoliopsida</taxon>
        <taxon>eudicotyledons</taxon>
        <taxon>Gunneridae</taxon>
        <taxon>Pentapetalae</taxon>
        <taxon>rosids</taxon>
        <taxon>fabids</taxon>
        <taxon>Malpighiales</taxon>
        <taxon>Salicaceae</taxon>
        <taxon>Saliceae</taxon>
        <taxon>Salix</taxon>
    </lineage>
</organism>
<evidence type="ECO:0000313" key="1">
    <source>
        <dbReference type="EMBL" id="KAB5552075.1"/>
    </source>
</evidence>
<dbReference type="EMBL" id="VDCV01000006">
    <property type="protein sequence ID" value="KAB5552075.1"/>
    <property type="molecule type" value="Genomic_DNA"/>
</dbReference>
<comment type="caution">
    <text evidence="1">The sequence shown here is derived from an EMBL/GenBank/DDBJ whole genome shotgun (WGS) entry which is preliminary data.</text>
</comment>
<keyword evidence="2" id="KW-1185">Reference proteome</keyword>
<sequence>MGSSLLPSVTASSRIAVTALCTFWIFSELVAAKHAGITRHYKFDVYQAAKCDEVVPDKDHRYCQWSDPRASHHSKG</sequence>
<proteinExistence type="predicted"/>
<dbReference type="Proteomes" id="UP000326939">
    <property type="component" value="Chromosome 6"/>
</dbReference>
<name>A0A5N5MAB5_9ROSI</name>
<protein>
    <submittedName>
        <fullName evidence="1">Uncharacterized protein</fullName>
    </submittedName>
</protein>
<accession>A0A5N5MAB5</accession>
<dbReference type="AlphaFoldDB" id="A0A5N5MAB5"/>
<reference evidence="2" key="1">
    <citation type="journal article" date="2019" name="Gigascience">
        <title>De novo genome assembly of the endangered Acer yangbiense, a plant species with extremely small populations endemic to Yunnan Province, China.</title>
        <authorList>
            <person name="Yang J."/>
            <person name="Wariss H.M."/>
            <person name="Tao L."/>
            <person name="Zhang R."/>
            <person name="Yun Q."/>
            <person name="Hollingsworth P."/>
            <person name="Dao Z."/>
            <person name="Luo G."/>
            <person name="Guo H."/>
            <person name="Ma Y."/>
            <person name="Sun W."/>
        </authorList>
    </citation>
    <scope>NUCLEOTIDE SEQUENCE [LARGE SCALE GENOMIC DNA]</scope>
    <source>
        <strain evidence="2">cv. br00</strain>
    </source>
</reference>
<evidence type="ECO:0000313" key="2">
    <source>
        <dbReference type="Proteomes" id="UP000326939"/>
    </source>
</evidence>
<gene>
    <name evidence="1" type="ORF">DKX38_009386</name>
</gene>